<dbReference type="Gene3D" id="1.10.10.10">
    <property type="entry name" value="Winged helix-like DNA-binding domain superfamily/Winged helix DNA-binding domain"/>
    <property type="match status" value="1"/>
</dbReference>
<keyword evidence="3" id="KW-1185">Reference proteome</keyword>
<proteinExistence type="predicted"/>
<dbReference type="SUPFAM" id="SSF46785">
    <property type="entry name" value="Winged helix' DNA-binding domain"/>
    <property type="match status" value="1"/>
</dbReference>
<feature type="domain" description="HVO-A0261-like N-terminal" evidence="1">
    <location>
        <begin position="9"/>
        <end position="89"/>
    </location>
</feature>
<dbReference type="InterPro" id="IPR011991">
    <property type="entry name" value="ArsR-like_HTH"/>
</dbReference>
<name>A0ABU2G0I0_9EURY</name>
<reference evidence="2 3" key="1">
    <citation type="submission" date="2022-06" db="EMBL/GenBank/DDBJ databases">
        <title>Halogeometricum sp. a new haloarchaeum isolate from saline soil.</title>
        <authorList>
            <person name="Strakova D."/>
            <person name="Galisteo C."/>
            <person name="Sanchez-Porro C."/>
            <person name="Ventosa A."/>
        </authorList>
    </citation>
    <scope>NUCLEOTIDE SEQUENCE [LARGE SCALE GENOMIC DNA]</scope>
    <source>
        <strain evidence="3">S3BR25-2</strain>
    </source>
</reference>
<gene>
    <name evidence="2" type="ORF">NDI79_08935</name>
</gene>
<dbReference type="Pfam" id="PF25213">
    <property type="entry name" value="HVO_A0261_N"/>
    <property type="match status" value="1"/>
</dbReference>
<accession>A0ABU2G0I0</accession>
<sequence>MSVSKSRWDDVGYIISSRYRVLVLKRLMEGPATPSLIAADSESSITHVSRALQQLREQSHVTLLVSEDRKKGRVYGITDEGRSVWETLDAKDLV</sequence>
<evidence type="ECO:0000313" key="2">
    <source>
        <dbReference type="EMBL" id="MDS0294295.1"/>
    </source>
</evidence>
<dbReference type="Proteomes" id="UP001254813">
    <property type="component" value="Unassembled WGS sequence"/>
</dbReference>
<dbReference type="RefSeq" id="WP_310928135.1">
    <property type="nucleotide sequence ID" value="NZ_JAMQOQ010000002.1"/>
</dbReference>
<organism evidence="2 3">
    <name type="scientific">Halogeometricum luteum</name>
    <dbReference type="NCBI Taxonomy" id="2950537"/>
    <lineage>
        <taxon>Archaea</taxon>
        <taxon>Methanobacteriati</taxon>
        <taxon>Methanobacteriota</taxon>
        <taxon>Stenosarchaea group</taxon>
        <taxon>Halobacteria</taxon>
        <taxon>Halobacteriales</taxon>
        <taxon>Haloferacaceae</taxon>
        <taxon>Halogeometricum</taxon>
    </lineage>
</organism>
<dbReference type="InterPro" id="IPR036388">
    <property type="entry name" value="WH-like_DNA-bd_sf"/>
</dbReference>
<dbReference type="InterPro" id="IPR057527">
    <property type="entry name" value="HVO_A0261-like_N"/>
</dbReference>
<evidence type="ECO:0000313" key="3">
    <source>
        <dbReference type="Proteomes" id="UP001254813"/>
    </source>
</evidence>
<comment type="caution">
    <text evidence="2">The sequence shown here is derived from an EMBL/GenBank/DDBJ whole genome shotgun (WGS) entry which is preliminary data.</text>
</comment>
<dbReference type="InterPro" id="IPR036390">
    <property type="entry name" value="WH_DNA-bd_sf"/>
</dbReference>
<dbReference type="EMBL" id="JAMQOQ010000002">
    <property type="protein sequence ID" value="MDS0294295.1"/>
    <property type="molecule type" value="Genomic_DNA"/>
</dbReference>
<evidence type="ECO:0000259" key="1">
    <source>
        <dbReference type="Pfam" id="PF25213"/>
    </source>
</evidence>
<protein>
    <submittedName>
        <fullName evidence="2">Winged helix-turn-helix domain-containing protein</fullName>
    </submittedName>
</protein>
<dbReference type="CDD" id="cd00090">
    <property type="entry name" value="HTH_ARSR"/>
    <property type="match status" value="1"/>
</dbReference>